<sequence>RPEFALGFQIQRGLGIKVRFRGPASGADNGESNK</sequence>
<proteinExistence type="predicted"/>
<feature type="non-terminal residue" evidence="1">
    <location>
        <position position="1"/>
    </location>
</feature>
<protein>
    <submittedName>
        <fullName evidence="1">Uncharacterized protein</fullName>
    </submittedName>
</protein>
<reference evidence="1" key="1">
    <citation type="journal article" date="2014" name="Front. Microbiol.">
        <title>High frequency of phylogenetically diverse reductive dehalogenase-homologous genes in deep subseafloor sedimentary metagenomes.</title>
        <authorList>
            <person name="Kawai M."/>
            <person name="Futagami T."/>
            <person name="Toyoda A."/>
            <person name="Takaki Y."/>
            <person name="Nishi S."/>
            <person name="Hori S."/>
            <person name="Arai W."/>
            <person name="Tsubouchi T."/>
            <person name="Morono Y."/>
            <person name="Uchiyama I."/>
            <person name="Ito T."/>
            <person name="Fujiyama A."/>
            <person name="Inagaki F."/>
            <person name="Takami H."/>
        </authorList>
    </citation>
    <scope>NUCLEOTIDE SEQUENCE</scope>
    <source>
        <strain evidence="1">Expedition CK06-06</strain>
    </source>
</reference>
<dbReference type="EMBL" id="BARS01037617">
    <property type="protein sequence ID" value="GAG14531.1"/>
    <property type="molecule type" value="Genomic_DNA"/>
</dbReference>
<evidence type="ECO:0000313" key="1">
    <source>
        <dbReference type="EMBL" id="GAG14531.1"/>
    </source>
</evidence>
<comment type="caution">
    <text evidence="1">The sequence shown here is derived from an EMBL/GenBank/DDBJ whole genome shotgun (WGS) entry which is preliminary data.</text>
</comment>
<accession>X0WPC7</accession>
<name>X0WPC7_9ZZZZ</name>
<dbReference type="AlphaFoldDB" id="X0WPC7"/>
<gene>
    <name evidence="1" type="ORF">S01H1_57663</name>
</gene>
<organism evidence="1">
    <name type="scientific">marine sediment metagenome</name>
    <dbReference type="NCBI Taxonomy" id="412755"/>
    <lineage>
        <taxon>unclassified sequences</taxon>
        <taxon>metagenomes</taxon>
        <taxon>ecological metagenomes</taxon>
    </lineage>
</organism>